<dbReference type="InterPro" id="IPR008257">
    <property type="entry name" value="Pept_M19"/>
</dbReference>
<gene>
    <name evidence="1" type="ORF">METZ01_LOCUS95450</name>
</gene>
<dbReference type="GO" id="GO:0006508">
    <property type="term" value="P:proteolysis"/>
    <property type="evidence" value="ECO:0007669"/>
    <property type="project" value="InterPro"/>
</dbReference>
<evidence type="ECO:0008006" key="2">
    <source>
        <dbReference type="Google" id="ProtNLM"/>
    </source>
</evidence>
<proteinExistence type="predicted"/>
<name>A0A381VQH8_9ZZZZ</name>
<organism evidence="1">
    <name type="scientific">marine metagenome</name>
    <dbReference type="NCBI Taxonomy" id="408172"/>
    <lineage>
        <taxon>unclassified sequences</taxon>
        <taxon>metagenomes</taxon>
        <taxon>ecological metagenomes</taxon>
    </lineage>
</organism>
<evidence type="ECO:0000313" key="1">
    <source>
        <dbReference type="EMBL" id="SVA42596.1"/>
    </source>
</evidence>
<dbReference type="InterPro" id="IPR000180">
    <property type="entry name" value="Dipep_AS"/>
</dbReference>
<protein>
    <recommendedName>
        <fullName evidence="2">Membrane dipeptidase</fullName>
    </recommendedName>
</protein>
<dbReference type="PANTHER" id="PTHR10443:SF12">
    <property type="entry name" value="DIPEPTIDASE"/>
    <property type="match status" value="1"/>
</dbReference>
<dbReference type="PANTHER" id="PTHR10443">
    <property type="entry name" value="MICROSOMAL DIPEPTIDASE"/>
    <property type="match status" value="1"/>
</dbReference>
<dbReference type="Gene3D" id="3.20.20.140">
    <property type="entry name" value="Metal-dependent hydrolases"/>
    <property type="match status" value="1"/>
</dbReference>
<sequence>MAREREQRIAAIHERYVFADIHAHPSRFHRANVERIGADEVALYQRGLIDLVVCNVSTDAAFQGGYVKPDGSDVPRLRGNDVYPIAPGEAFAFTLDRLARVQRTIDAGDAVHAASPEAVLVAKQRGRVSLMPALEGADGLESSVENLRDLYGRGVRLVQLMHFVDNTLGSNQTPPYDDDGLSDVGRDIVREANRLGMIVDLAHANTQTIVDAIEVSSRPILFSHTGVKARLDKDRHLEDEEIRAIAGGGGVIGIWPTADLETIEEMVRHIDHVKELVGIDHVAIASDLRGMSYIDAFGDEANFRVIIDGLLDFGYTNDEVGKVMGGNFFRVWQQVSAARPAPLDRGSVNSVRWDR</sequence>
<dbReference type="SUPFAM" id="SSF51556">
    <property type="entry name" value="Metallo-dependent hydrolases"/>
    <property type="match status" value="1"/>
</dbReference>
<dbReference type="PROSITE" id="PS51365">
    <property type="entry name" value="RENAL_DIPEPTIDASE_2"/>
    <property type="match status" value="1"/>
</dbReference>
<dbReference type="InterPro" id="IPR032466">
    <property type="entry name" value="Metal_Hydrolase"/>
</dbReference>
<accession>A0A381VQH8</accession>
<dbReference type="EMBL" id="UINC01009500">
    <property type="protein sequence ID" value="SVA42596.1"/>
    <property type="molecule type" value="Genomic_DNA"/>
</dbReference>
<dbReference type="AlphaFoldDB" id="A0A381VQH8"/>
<dbReference type="GO" id="GO:0070573">
    <property type="term" value="F:metallodipeptidase activity"/>
    <property type="evidence" value="ECO:0007669"/>
    <property type="project" value="InterPro"/>
</dbReference>
<dbReference type="PROSITE" id="PS00869">
    <property type="entry name" value="RENAL_DIPEPTIDASE_1"/>
    <property type="match status" value="1"/>
</dbReference>
<dbReference type="Pfam" id="PF01244">
    <property type="entry name" value="Peptidase_M19"/>
    <property type="match status" value="1"/>
</dbReference>
<reference evidence="1" key="1">
    <citation type="submission" date="2018-05" db="EMBL/GenBank/DDBJ databases">
        <authorList>
            <person name="Lanie J.A."/>
            <person name="Ng W.-L."/>
            <person name="Kazmierczak K.M."/>
            <person name="Andrzejewski T.M."/>
            <person name="Davidsen T.M."/>
            <person name="Wayne K.J."/>
            <person name="Tettelin H."/>
            <person name="Glass J.I."/>
            <person name="Rusch D."/>
            <person name="Podicherti R."/>
            <person name="Tsui H.-C.T."/>
            <person name="Winkler M.E."/>
        </authorList>
    </citation>
    <scope>NUCLEOTIDE SEQUENCE</scope>
</reference>